<dbReference type="InterPro" id="IPR007717">
    <property type="entry name" value="NPL4_C"/>
</dbReference>
<dbReference type="GO" id="GO:0031625">
    <property type="term" value="F:ubiquitin protein ligase binding"/>
    <property type="evidence" value="ECO:0007669"/>
    <property type="project" value="TreeGrafter"/>
</dbReference>
<proteinExistence type="predicted"/>
<dbReference type="InterPro" id="IPR001876">
    <property type="entry name" value="Znf_RanBP2"/>
</dbReference>
<keyword evidence="2 4" id="KW-0863">Zinc-finger</keyword>
<evidence type="ECO:0000313" key="8">
    <source>
        <dbReference type="Proteomes" id="UP000078540"/>
    </source>
</evidence>
<dbReference type="PANTHER" id="PTHR12710:SF0">
    <property type="entry name" value="NUCLEAR PROTEIN LOCALIZATION PROTEIN 4 HOMOLOG"/>
    <property type="match status" value="1"/>
</dbReference>
<gene>
    <name evidence="7" type="ORF">ALC53_01159</name>
</gene>
<dbReference type="GO" id="GO:0043130">
    <property type="term" value="F:ubiquitin binding"/>
    <property type="evidence" value="ECO:0007669"/>
    <property type="project" value="TreeGrafter"/>
</dbReference>
<dbReference type="STRING" id="520822.A0A195BVV1"/>
<dbReference type="PROSITE" id="PS50199">
    <property type="entry name" value="ZF_RANBP2_2"/>
    <property type="match status" value="1"/>
</dbReference>
<dbReference type="PROSITE" id="PS01358">
    <property type="entry name" value="ZF_RANBP2_1"/>
    <property type="match status" value="1"/>
</dbReference>
<dbReference type="GO" id="GO:0006511">
    <property type="term" value="P:ubiquitin-dependent protein catabolic process"/>
    <property type="evidence" value="ECO:0007669"/>
    <property type="project" value="InterPro"/>
</dbReference>
<evidence type="ECO:0000256" key="2">
    <source>
        <dbReference type="ARBA" id="ARBA00022771"/>
    </source>
</evidence>
<evidence type="ECO:0000256" key="3">
    <source>
        <dbReference type="ARBA" id="ARBA00022833"/>
    </source>
</evidence>
<dbReference type="InterPro" id="IPR016563">
    <property type="entry name" value="Npl4"/>
</dbReference>
<dbReference type="SMART" id="SM00547">
    <property type="entry name" value="ZnF_RBZ"/>
    <property type="match status" value="1"/>
</dbReference>
<dbReference type="GO" id="GO:0008270">
    <property type="term" value="F:zinc ion binding"/>
    <property type="evidence" value="ECO:0007669"/>
    <property type="project" value="UniProtKB-KW"/>
</dbReference>
<dbReference type="Pfam" id="PF05021">
    <property type="entry name" value="NPL4"/>
    <property type="match status" value="1"/>
</dbReference>
<keyword evidence="3" id="KW-0862">Zinc</keyword>
<dbReference type="Proteomes" id="UP000078540">
    <property type="component" value="Unassembled WGS sequence"/>
</dbReference>
<reference evidence="7 8" key="1">
    <citation type="submission" date="2015-09" db="EMBL/GenBank/DDBJ databases">
        <title>Atta colombica WGS genome.</title>
        <authorList>
            <person name="Nygaard S."/>
            <person name="Hu H."/>
            <person name="Boomsma J."/>
            <person name="Zhang G."/>
        </authorList>
    </citation>
    <scope>NUCLEOTIDE SEQUENCE [LARGE SCALE GENOMIC DNA]</scope>
    <source>
        <strain evidence="7">Treedump-2</strain>
        <tissue evidence="7">Whole body</tissue>
    </source>
</reference>
<evidence type="ECO:0000256" key="1">
    <source>
        <dbReference type="ARBA" id="ARBA00022723"/>
    </source>
</evidence>
<evidence type="ECO:0000256" key="5">
    <source>
        <dbReference type="SAM" id="MobiDB-lite"/>
    </source>
</evidence>
<dbReference type="EMBL" id="KQ976403">
    <property type="protein sequence ID" value="KYM92096.1"/>
    <property type="molecule type" value="Genomic_DNA"/>
</dbReference>
<keyword evidence="8" id="KW-1185">Reference proteome</keyword>
<sequence>MPLALNPSLPFTSLPRRLDHLDRALSENFRVEEDEEEEEEEEEEEDGSVEVGTKRSRGGGTSPRIGGAGERVDGVEEEEERIEYLERHFLTTAHDVWALQRREKDTYGNEVTRLARPLPVEYLLVDVPASTPLTPQFTFFTDDNITPFPVENRQVDGQVQEFNSLCTYMQQFNSDQFLEATSDFHLLLFIATMDMYPMKDHMLPLLEAIRNKDKQKALEWAQSEHWATVEQLISVTSTSSRPPQMSSFGNSSRTLPSVIAEGSGGIGVGTEPIANPPPDQALWTCSHCTFLNAADLAVCEMCNLPREDVEEYDEEMMRELF</sequence>
<dbReference type="SUPFAM" id="SSF90209">
    <property type="entry name" value="Ran binding protein zinc finger-like"/>
    <property type="match status" value="1"/>
</dbReference>
<name>A0A195BVV1_9HYME</name>
<dbReference type="InterPro" id="IPR036443">
    <property type="entry name" value="Znf_RanBP2_sf"/>
</dbReference>
<feature type="domain" description="RanBP2-type" evidence="6">
    <location>
        <begin position="279"/>
        <end position="308"/>
    </location>
</feature>
<accession>A0A195BVV1</accession>
<protein>
    <submittedName>
        <fullName evidence="7">Nuclear protein localization protein 4 like protein</fullName>
    </submittedName>
</protein>
<feature type="compositionally biased region" description="Acidic residues" evidence="5">
    <location>
        <begin position="32"/>
        <end position="48"/>
    </location>
</feature>
<evidence type="ECO:0000313" key="7">
    <source>
        <dbReference type="EMBL" id="KYM92096.1"/>
    </source>
</evidence>
<dbReference type="GO" id="GO:0005634">
    <property type="term" value="C:nucleus"/>
    <property type="evidence" value="ECO:0007669"/>
    <property type="project" value="TreeGrafter"/>
</dbReference>
<evidence type="ECO:0000256" key="4">
    <source>
        <dbReference type="PROSITE-ProRule" id="PRU00322"/>
    </source>
</evidence>
<dbReference type="AlphaFoldDB" id="A0A195BVV1"/>
<organism evidence="7 8">
    <name type="scientific">Atta colombica</name>
    <dbReference type="NCBI Taxonomy" id="520822"/>
    <lineage>
        <taxon>Eukaryota</taxon>
        <taxon>Metazoa</taxon>
        <taxon>Ecdysozoa</taxon>
        <taxon>Arthropoda</taxon>
        <taxon>Hexapoda</taxon>
        <taxon>Insecta</taxon>
        <taxon>Pterygota</taxon>
        <taxon>Neoptera</taxon>
        <taxon>Endopterygota</taxon>
        <taxon>Hymenoptera</taxon>
        <taxon>Apocrita</taxon>
        <taxon>Aculeata</taxon>
        <taxon>Formicoidea</taxon>
        <taxon>Formicidae</taxon>
        <taxon>Myrmicinae</taxon>
        <taxon>Atta</taxon>
    </lineage>
</organism>
<keyword evidence="1" id="KW-0479">Metal-binding</keyword>
<evidence type="ECO:0000259" key="6">
    <source>
        <dbReference type="PROSITE" id="PS50199"/>
    </source>
</evidence>
<feature type="compositionally biased region" description="Gly residues" evidence="5">
    <location>
        <begin position="58"/>
        <end position="69"/>
    </location>
</feature>
<dbReference type="Gene3D" id="2.30.30.380">
    <property type="entry name" value="Zn-finger domain of Sec23/24"/>
    <property type="match status" value="1"/>
</dbReference>
<dbReference type="PANTHER" id="PTHR12710">
    <property type="entry name" value="NUCLEAR PROTEIN LOCALIZATION 4"/>
    <property type="match status" value="1"/>
</dbReference>
<feature type="region of interest" description="Disordered" evidence="5">
    <location>
        <begin position="27"/>
        <end position="76"/>
    </location>
</feature>